<dbReference type="Proteomes" id="UP000294325">
    <property type="component" value="Chromosome"/>
</dbReference>
<gene>
    <name evidence="1" type="ORF">E3U44_07645</name>
</gene>
<proteinExistence type="predicted"/>
<evidence type="ECO:0008006" key="3">
    <source>
        <dbReference type="Google" id="ProtNLM"/>
    </source>
</evidence>
<sequence length="112" mass="12619">MGNKYVQVQSKAVYGELVKRLVGSKQRPWILVDWSHLPNTEYYVLRAALVAPGRALPLYETVHAQSQQGNERVHRAFLKTLKALLPAASRPVIITDAGFYNPWFKQSEGDPA</sequence>
<protein>
    <recommendedName>
        <fullName evidence="3">Transposase IS4-like domain-containing protein</fullName>
    </recommendedName>
</protein>
<accession>A0A4P7BWE9</accession>
<reference evidence="1 2" key="1">
    <citation type="submission" date="2019-03" db="EMBL/GenBank/DDBJ databases">
        <title>The genome sequence of Nitrosococcus wardiae strain D1FHST reveals the archetypal metabolic capacity of ammonia-oxidizing Gammaproteobacteria.</title>
        <authorList>
            <person name="Wang L."/>
            <person name="Lim C.K."/>
            <person name="Hanson T.E."/>
            <person name="Dang H."/>
            <person name="Klotz M.G."/>
        </authorList>
    </citation>
    <scope>NUCLEOTIDE SEQUENCE [LARGE SCALE GENOMIC DNA]</scope>
    <source>
        <strain evidence="1 2">D1FHS</strain>
    </source>
</reference>
<dbReference type="PANTHER" id="PTHR35404:SF8">
    <property type="entry name" value="TRANSPOSASE OF TN10"/>
    <property type="match status" value="1"/>
</dbReference>
<evidence type="ECO:0000313" key="1">
    <source>
        <dbReference type="EMBL" id="QBQ54398.1"/>
    </source>
</evidence>
<dbReference type="PANTHER" id="PTHR35404">
    <property type="entry name" value="TRANSPOSASE OF TN10"/>
    <property type="match status" value="1"/>
</dbReference>
<dbReference type="AlphaFoldDB" id="A0A4P7BWE9"/>
<name>A0A4P7BWE9_9GAMM</name>
<dbReference type="OrthoDB" id="6140187at2"/>
<keyword evidence="2" id="KW-1185">Reference proteome</keyword>
<dbReference type="EMBL" id="CP038033">
    <property type="protein sequence ID" value="QBQ54398.1"/>
    <property type="molecule type" value="Genomic_DNA"/>
</dbReference>
<dbReference type="RefSeq" id="WP_134357598.1">
    <property type="nucleotide sequence ID" value="NZ_CP038033.1"/>
</dbReference>
<dbReference type="KEGG" id="nwr:E3U44_07645"/>
<evidence type="ECO:0000313" key="2">
    <source>
        <dbReference type="Proteomes" id="UP000294325"/>
    </source>
</evidence>
<organism evidence="1 2">
    <name type="scientific">Nitrosococcus wardiae</name>
    <dbReference type="NCBI Taxonomy" id="1814290"/>
    <lineage>
        <taxon>Bacteria</taxon>
        <taxon>Pseudomonadati</taxon>
        <taxon>Pseudomonadota</taxon>
        <taxon>Gammaproteobacteria</taxon>
        <taxon>Chromatiales</taxon>
        <taxon>Chromatiaceae</taxon>
        <taxon>Nitrosococcus</taxon>
    </lineage>
</organism>